<evidence type="ECO:0000313" key="2">
    <source>
        <dbReference type="Proteomes" id="UP000555275"/>
    </source>
</evidence>
<sequence>WSVQEKTITYRLLVFLRPPPGHAFSLEPDTAGQLPARPSSIQVLLECTCSRDRLLGDMLCFLHQPEDRLRRDGSSFLLRTLCTDSYLDVEKIACWVQVLVPSAWLLLPQSHHCRLTLLPSSQGCRFQLTSTSEMSICTEMTFAVQ</sequence>
<reference evidence="1 2" key="1">
    <citation type="submission" date="2019-09" db="EMBL/GenBank/DDBJ databases">
        <title>Bird 10,000 Genomes (B10K) Project - Family phase.</title>
        <authorList>
            <person name="Zhang G."/>
        </authorList>
    </citation>
    <scope>NUCLEOTIDE SEQUENCE [LARGE SCALE GENOMIC DNA]</scope>
    <source>
        <strain evidence="1">B10K-DU-009-04</strain>
        <tissue evidence="1">Mixed tissue sample</tissue>
    </source>
</reference>
<dbReference type="EMBL" id="VXAO01000386">
    <property type="protein sequence ID" value="NXL46867.1"/>
    <property type="molecule type" value="Genomic_DNA"/>
</dbReference>
<dbReference type="OrthoDB" id="9390510at2759"/>
<proteinExistence type="predicted"/>
<organism evidence="1 2">
    <name type="scientific">Podilymbus podiceps</name>
    <name type="common">Pied-billed grebe</name>
    <dbReference type="NCBI Taxonomy" id="9252"/>
    <lineage>
        <taxon>Eukaryota</taxon>
        <taxon>Metazoa</taxon>
        <taxon>Chordata</taxon>
        <taxon>Craniata</taxon>
        <taxon>Vertebrata</taxon>
        <taxon>Euteleostomi</taxon>
        <taxon>Archelosauria</taxon>
        <taxon>Archosauria</taxon>
        <taxon>Dinosauria</taxon>
        <taxon>Saurischia</taxon>
        <taxon>Theropoda</taxon>
        <taxon>Coelurosauria</taxon>
        <taxon>Aves</taxon>
        <taxon>Neognathae</taxon>
        <taxon>Neoaves</taxon>
        <taxon>Mirandornithes</taxon>
        <taxon>Podicipediformes</taxon>
        <taxon>Podicipedidae</taxon>
        <taxon>Podilymbus</taxon>
    </lineage>
</organism>
<feature type="non-terminal residue" evidence="1">
    <location>
        <position position="145"/>
    </location>
</feature>
<keyword evidence="2" id="KW-1185">Reference proteome</keyword>
<accession>A0A7L0SW79</accession>
<dbReference type="AlphaFoldDB" id="A0A7L0SW79"/>
<feature type="non-terminal residue" evidence="1">
    <location>
        <position position="1"/>
    </location>
</feature>
<dbReference type="Proteomes" id="UP000555275">
    <property type="component" value="Unassembled WGS sequence"/>
</dbReference>
<protein>
    <submittedName>
        <fullName evidence="1">IPIL1 protein</fullName>
    </submittedName>
</protein>
<name>A0A7L0SW79_PODPO</name>
<evidence type="ECO:0000313" key="1">
    <source>
        <dbReference type="EMBL" id="NXL46867.1"/>
    </source>
</evidence>
<comment type="caution">
    <text evidence="1">The sequence shown here is derived from an EMBL/GenBank/DDBJ whole genome shotgun (WGS) entry which is preliminary data.</text>
</comment>
<gene>
    <name evidence="1" type="primary">Itpripl1</name>
    <name evidence="1" type="ORF">PODPOD_R15208</name>
</gene>